<sequence>MIPARSVLATWRTTELAELGESFRTDGNAVCTAGDKVGQQIASLKHWSAWGGDSQPAAASAADRVGFFADCLGCIGTSIAQSFDVYGTLVASERTKIDQLVGVIEKGSLYVTDEWQVLVRVEKMTPDMAKLMALAAQGFQDQLNSHLRNLGNADNEFAAAVRRNTNSSWLGINLSEEMDQPGSPKNVTGAPYDEGEREKQQQALEKHMFGTVVGKKISHDGDKVITELQMLDGSRQVHTSADNGNRPVSFDLYDPKGALVSHSVKQDDGTVITTLQREGKSPITVTKRPGKDAVASVDGKNLVVSEVNDLWDSAKSTFMSGTPHIDQYADSLRKGSTPFLDARRVGRLALGADMASATITVLSTAYYVATADNYYEACEAGLRGTGGGIGSVLANMVMPDGWTAFAKSMVGGTVGSYLGGKMAPWVCTR</sequence>
<dbReference type="AlphaFoldDB" id="A0A857KLH3"/>
<name>A0A857KLH3_9ACTN</name>
<dbReference type="EMBL" id="CP045810">
    <property type="protein sequence ID" value="QHN40393.1"/>
    <property type="molecule type" value="Genomic_DNA"/>
</dbReference>
<evidence type="ECO:0000313" key="1">
    <source>
        <dbReference type="EMBL" id="QHN40393.1"/>
    </source>
</evidence>
<reference evidence="1" key="1">
    <citation type="journal article" date="2021" name="Nat. Microbiol.">
        <title>Cocultivation of an ultrasmall environmental parasitic bacterium with lytic ability against bacteria associated with wastewater foams.</title>
        <authorList>
            <person name="Batinovic S."/>
            <person name="Rose J.J.A."/>
            <person name="Ratcliffe J."/>
            <person name="Seviour R.J."/>
            <person name="Petrovski S."/>
        </authorList>
    </citation>
    <scope>NUCLEOTIDE SEQUENCE</scope>
    <source>
        <strain evidence="1">CON44</strain>
    </source>
</reference>
<dbReference type="RefSeq" id="WP_005182495.1">
    <property type="nucleotide sequence ID" value="NZ_CP045804.1"/>
</dbReference>
<gene>
    <name evidence="1" type="ORF">GII30_15665</name>
</gene>
<proteinExistence type="predicted"/>
<accession>A0A857KLH3</accession>
<protein>
    <submittedName>
        <fullName evidence="1">Uncharacterized protein</fullName>
    </submittedName>
</protein>
<organism evidence="1">
    <name type="scientific">Gordonia amarae</name>
    <dbReference type="NCBI Taxonomy" id="36821"/>
    <lineage>
        <taxon>Bacteria</taxon>
        <taxon>Bacillati</taxon>
        <taxon>Actinomycetota</taxon>
        <taxon>Actinomycetes</taxon>
        <taxon>Mycobacteriales</taxon>
        <taxon>Gordoniaceae</taxon>
        <taxon>Gordonia</taxon>
    </lineage>
</organism>